<evidence type="ECO:0000313" key="4">
    <source>
        <dbReference type="EMBL" id="HIY25857.1"/>
    </source>
</evidence>
<evidence type="ECO:0000256" key="1">
    <source>
        <dbReference type="SAM" id="MobiDB-lite"/>
    </source>
</evidence>
<feature type="signal peptide" evidence="2">
    <location>
        <begin position="1"/>
        <end position="25"/>
    </location>
</feature>
<reference evidence="4" key="1">
    <citation type="journal article" date="2021" name="PeerJ">
        <title>Extensive microbial diversity within the chicken gut microbiome revealed by metagenomics and culture.</title>
        <authorList>
            <person name="Gilroy R."/>
            <person name="Ravi A."/>
            <person name="Getino M."/>
            <person name="Pursley I."/>
            <person name="Horton D.L."/>
            <person name="Alikhan N.F."/>
            <person name="Baker D."/>
            <person name="Gharbi K."/>
            <person name="Hall N."/>
            <person name="Watson M."/>
            <person name="Adriaenssens E.M."/>
            <person name="Foster-Nyarko E."/>
            <person name="Jarju S."/>
            <person name="Secka A."/>
            <person name="Antonio M."/>
            <person name="Oren A."/>
            <person name="Chaudhuri R.R."/>
            <person name="La Ragione R."/>
            <person name="Hildebrand F."/>
            <person name="Pallen M.J."/>
        </authorList>
    </citation>
    <scope>NUCLEOTIDE SEQUENCE</scope>
    <source>
        <strain evidence="4">1282</strain>
    </source>
</reference>
<protein>
    <submittedName>
        <fullName evidence="4">DUF4430 domain-containing protein</fullName>
    </submittedName>
</protein>
<name>A0A9D2C0Y1_9FIRM</name>
<comment type="caution">
    <text evidence="4">The sequence shown here is derived from an EMBL/GenBank/DDBJ whole genome shotgun (WGS) entry which is preliminary data.</text>
</comment>
<dbReference type="AlphaFoldDB" id="A0A9D2C0Y1"/>
<evidence type="ECO:0000259" key="3">
    <source>
        <dbReference type="Pfam" id="PF14478"/>
    </source>
</evidence>
<feature type="compositionally biased region" description="Low complexity" evidence="1">
    <location>
        <begin position="28"/>
        <end position="61"/>
    </location>
</feature>
<dbReference type="Proteomes" id="UP000823915">
    <property type="component" value="Unassembled WGS sequence"/>
</dbReference>
<evidence type="ECO:0000313" key="5">
    <source>
        <dbReference type="Proteomes" id="UP000823915"/>
    </source>
</evidence>
<gene>
    <name evidence="4" type="ORF">H9838_01635</name>
</gene>
<organism evidence="4 5">
    <name type="scientific">Candidatus Acutalibacter pullistercoris</name>
    <dbReference type="NCBI Taxonomy" id="2838418"/>
    <lineage>
        <taxon>Bacteria</taxon>
        <taxon>Bacillati</taxon>
        <taxon>Bacillota</taxon>
        <taxon>Clostridia</taxon>
        <taxon>Eubacteriales</taxon>
        <taxon>Acutalibacteraceae</taxon>
        <taxon>Acutalibacter</taxon>
    </lineage>
</organism>
<feature type="chain" id="PRO_5039730257" evidence="2">
    <location>
        <begin position="26"/>
        <end position="167"/>
    </location>
</feature>
<reference evidence="4" key="2">
    <citation type="submission" date="2021-04" db="EMBL/GenBank/DDBJ databases">
        <authorList>
            <person name="Gilroy R."/>
        </authorList>
    </citation>
    <scope>NUCLEOTIDE SEQUENCE</scope>
    <source>
        <strain evidence="4">1282</strain>
    </source>
</reference>
<proteinExistence type="predicted"/>
<dbReference type="InterPro" id="IPR027954">
    <property type="entry name" value="Transcobalamin-like_C"/>
</dbReference>
<accession>A0A9D2C0Y1</accession>
<feature type="region of interest" description="Disordered" evidence="1">
    <location>
        <begin position="28"/>
        <end position="74"/>
    </location>
</feature>
<keyword evidence="2" id="KW-0732">Signal</keyword>
<sequence length="167" mass="17668">MKTVQNSWKRGLALLLALALTLTLAACGGDSGSSQEESQSAGESSQSESAQSAASSQAASESGEDSSEEAQEKTIAFQVVHKDGSTQDFEISTTAGTLREALEAEGLIAGEESPYGLYVETVDGETADEGNQEWWCLTKGGEMWNYGVDDTQIQDGDAFEFTLTVGY</sequence>
<dbReference type="Pfam" id="PF14478">
    <property type="entry name" value="DUF4430"/>
    <property type="match status" value="1"/>
</dbReference>
<dbReference type="EMBL" id="DXDU01000021">
    <property type="protein sequence ID" value="HIY25857.1"/>
    <property type="molecule type" value="Genomic_DNA"/>
</dbReference>
<dbReference type="PROSITE" id="PS51257">
    <property type="entry name" value="PROKAR_LIPOPROTEIN"/>
    <property type="match status" value="1"/>
</dbReference>
<dbReference type="Gene3D" id="2.170.130.30">
    <property type="match status" value="1"/>
</dbReference>
<evidence type="ECO:0000256" key="2">
    <source>
        <dbReference type="SAM" id="SignalP"/>
    </source>
</evidence>
<feature type="domain" description="Transcobalamin-like C-terminal" evidence="3">
    <location>
        <begin position="97"/>
        <end position="164"/>
    </location>
</feature>